<dbReference type="Proteomes" id="UP000001477">
    <property type="component" value="Chromosome"/>
</dbReference>
<sequence>MDINLQYFGGRGGSSGIGGGWSNTAPGEKQARFMYNGAKRKTGGEDGYIKNSKMESKLHDIDSGKLTGEQFAKQFTTREELEKAGNYLMDKSIALNYKIRSLKNADELRKNPKLYNEAKATREARNALNERRKEVAPVKAEKTVRKADDEYTSSRTSTYDRWYKKNRDNFASWYFGSSGKPK</sequence>
<dbReference type="KEGG" id="ere:EUBREC_1282"/>
<protein>
    <submittedName>
        <fullName evidence="2">Uncharacterized protein</fullName>
    </submittedName>
</protein>
<evidence type="ECO:0000256" key="1">
    <source>
        <dbReference type="SAM" id="MobiDB-lite"/>
    </source>
</evidence>
<dbReference type="GeneID" id="86988114"/>
<dbReference type="AlphaFoldDB" id="C4Z825"/>
<name>C4Z825_AGARV</name>
<evidence type="ECO:0000313" key="2">
    <source>
        <dbReference type="EMBL" id="ACR75042.1"/>
    </source>
</evidence>
<reference evidence="2 3" key="1">
    <citation type="journal article" date="2009" name="Proc. Natl. Acad. Sci. U.S.A.">
        <title>Characterizing a model human gut microbiota composed of members of its two dominant bacterial phyla.</title>
        <authorList>
            <person name="Mahowald M.A."/>
            <person name="Rey F.E."/>
            <person name="Seedorf H."/>
            <person name="Turnbaugh P.J."/>
            <person name="Fulton R.S."/>
            <person name="Wollam A."/>
            <person name="Shah N."/>
            <person name="Wang C."/>
            <person name="Magrini V."/>
            <person name="Wilson R.K."/>
            <person name="Cantarel B.L."/>
            <person name="Coutinho P.M."/>
            <person name="Henrissat B."/>
            <person name="Crock L.W."/>
            <person name="Russell A."/>
            <person name="Verberkmoes N.C."/>
            <person name="Hettich R.L."/>
            <person name="Gordon J.I."/>
        </authorList>
    </citation>
    <scope>NUCLEOTIDE SEQUENCE [LARGE SCALE GENOMIC DNA]</scope>
    <source>
        <strain evidence="3">ATCC 33656 / DSM 3377 / JCM 17463 / KCTC 5835 / LMG 30912 / VPI 0990</strain>
    </source>
</reference>
<dbReference type="STRING" id="515619.EUBREC_1282"/>
<dbReference type="PaxDb" id="515619-EUBREC_1282"/>
<organism evidence="2 3">
    <name type="scientific">Agathobacter rectalis (strain ATCC 33656 / DSM 3377 / JCM 17463 / KCTC 5835 / VPI 0990)</name>
    <name type="common">Eubacterium rectale</name>
    <dbReference type="NCBI Taxonomy" id="515619"/>
    <lineage>
        <taxon>Bacteria</taxon>
        <taxon>Bacillati</taxon>
        <taxon>Bacillota</taxon>
        <taxon>Clostridia</taxon>
        <taxon>Lachnospirales</taxon>
        <taxon>Lachnospiraceae</taxon>
        <taxon>Agathobacter</taxon>
    </lineage>
</organism>
<dbReference type="EMBL" id="CP001107">
    <property type="protein sequence ID" value="ACR75042.1"/>
    <property type="molecule type" value="Genomic_DNA"/>
</dbReference>
<dbReference type="HOGENOM" id="CLU_1479932_0_0_9"/>
<feature type="region of interest" description="Disordered" evidence="1">
    <location>
        <begin position="121"/>
        <end position="141"/>
    </location>
</feature>
<accession>C4Z825</accession>
<dbReference type="RefSeq" id="WP_012742141.1">
    <property type="nucleotide sequence ID" value="NC_012781.1"/>
</dbReference>
<evidence type="ECO:0000313" key="3">
    <source>
        <dbReference type="Proteomes" id="UP000001477"/>
    </source>
</evidence>
<proteinExistence type="predicted"/>
<gene>
    <name evidence="2" type="ordered locus">EUBREC_1282</name>
</gene>